<dbReference type="RefSeq" id="WP_192037622.1">
    <property type="nucleotide sequence ID" value="NZ_JACYWE010000001.1"/>
</dbReference>
<gene>
    <name evidence="1" type="ORF">HT102_01425</name>
</gene>
<evidence type="ECO:0000313" key="1">
    <source>
        <dbReference type="EMBL" id="MBD8505151.1"/>
    </source>
</evidence>
<name>A0A927J9H1_9ACTN</name>
<proteinExistence type="predicted"/>
<organism evidence="1 2">
    <name type="scientific">Lolliginicoccus lacisalsi</name>
    <dbReference type="NCBI Taxonomy" id="2742202"/>
    <lineage>
        <taxon>Bacteria</taxon>
        <taxon>Bacillati</taxon>
        <taxon>Actinomycetota</taxon>
        <taxon>Actinomycetes</taxon>
        <taxon>Mycobacteriales</taxon>
        <taxon>Hoyosellaceae</taxon>
        <taxon>Lolliginicoccus</taxon>
    </lineage>
</organism>
<protein>
    <submittedName>
        <fullName evidence="1">Uncharacterized protein</fullName>
    </submittedName>
</protein>
<dbReference type="Proteomes" id="UP000642993">
    <property type="component" value="Unassembled WGS sequence"/>
</dbReference>
<accession>A0A927J9H1</accession>
<keyword evidence="2" id="KW-1185">Reference proteome</keyword>
<reference evidence="1" key="1">
    <citation type="submission" date="2020-09" db="EMBL/GenBank/DDBJ databases">
        <title>Hoyosella lacisalsi sp. nov., a halotolerant actinobacterium isolated from soil of Lake Gudzhirganskoe.</title>
        <authorList>
            <person name="Yang Q."/>
            <person name="Guo P.Y."/>
            <person name="Liu S.W."/>
            <person name="Li F.N."/>
            <person name="Sun C.H."/>
        </authorList>
    </citation>
    <scope>NUCLEOTIDE SEQUENCE</scope>
    <source>
        <strain evidence="1">G463</strain>
    </source>
</reference>
<dbReference type="EMBL" id="JACYWE010000001">
    <property type="protein sequence ID" value="MBD8505151.1"/>
    <property type="molecule type" value="Genomic_DNA"/>
</dbReference>
<comment type="caution">
    <text evidence="1">The sequence shown here is derived from an EMBL/GenBank/DDBJ whole genome shotgun (WGS) entry which is preliminary data.</text>
</comment>
<evidence type="ECO:0000313" key="2">
    <source>
        <dbReference type="Proteomes" id="UP000642993"/>
    </source>
</evidence>
<sequence length="166" mass="18758">MITVTENGHPLTYTFDDLMKYHGPGFPGGVAHAYQALQRALLELDDGTGIERREITINTPFAGPGARDAFEMVTRAVTGDRYHVRPELALPERGYLLERYVFTVAYRERETTVILRDAGFVVPEFIDLARKQGRTEAEESRLTVLKQEMADRLLARPATEVYDVAQ</sequence>
<dbReference type="AlphaFoldDB" id="A0A927J9H1"/>